<reference evidence="2" key="1">
    <citation type="journal article" date="2023" name="Commun. Biol.">
        <title>Genome analysis of Parmales, the sister group of diatoms, reveals the evolutionary specialization of diatoms from phago-mixotrophs to photoautotrophs.</title>
        <authorList>
            <person name="Ban H."/>
            <person name="Sato S."/>
            <person name="Yoshikawa S."/>
            <person name="Yamada K."/>
            <person name="Nakamura Y."/>
            <person name="Ichinomiya M."/>
            <person name="Sato N."/>
            <person name="Blanc-Mathieu R."/>
            <person name="Endo H."/>
            <person name="Kuwata A."/>
            <person name="Ogata H."/>
        </authorList>
    </citation>
    <scope>NUCLEOTIDE SEQUENCE [LARGE SCALE GENOMIC DNA]</scope>
    <source>
        <strain evidence="2">NIES 3699</strain>
    </source>
</reference>
<name>A0A9W7KW33_9STRA</name>
<dbReference type="AlphaFoldDB" id="A0A9W7KW33"/>
<sequence>MMSPCMRMEQMINRLSLTLFSIPAAISTNTRPSNRLTRETSYPQPFRSFPSHNKIIHAHEVRRILL</sequence>
<accession>A0A9W7KW33</accession>
<dbReference type="EMBL" id="BRXX01000479">
    <property type="protein sequence ID" value="GMI13832.1"/>
    <property type="molecule type" value="Genomic_DNA"/>
</dbReference>
<evidence type="ECO:0000313" key="1">
    <source>
        <dbReference type="EMBL" id="GMI13832.1"/>
    </source>
</evidence>
<evidence type="ECO:0000313" key="2">
    <source>
        <dbReference type="Proteomes" id="UP001165160"/>
    </source>
</evidence>
<organism evidence="1 2">
    <name type="scientific">Triparma verrucosa</name>
    <dbReference type="NCBI Taxonomy" id="1606542"/>
    <lineage>
        <taxon>Eukaryota</taxon>
        <taxon>Sar</taxon>
        <taxon>Stramenopiles</taxon>
        <taxon>Ochrophyta</taxon>
        <taxon>Bolidophyceae</taxon>
        <taxon>Parmales</taxon>
        <taxon>Triparmaceae</taxon>
        <taxon>Triparma</taxon>
    </lineage>
</organism>
<gene>
    <name evidence="1" type="ORF">TrVE_jg10907</name>
</gene>
<proteinExistence type="predicted"/>
<dbReference type="Proteomes" id="UP001165160">
    <property type="component" value="Unassembled WGS sequence"/>
</dbReference>
<keyword evidence="2" id="KW-1185">Reference proteome</keyword>
<protein>
    <submittedName>
        <fullName evidence="1">Uncharacterized protein</fullName>
    </submittedName>
</protein>
<comment type="caution">
    <text evidence="1">The sequence shown here is derived from an EMBL/GenBank/DDBJ whole genome shotgun (WGS) entry which is preliminary data.</text>
</comment>